<feature type="transmembrane region" description="Helical" evidence="1">
    <location>
        <begin position="111"/>
        <end position="133"/>
    </location>
</feature>
<dbReference type="Proteomes" id="UP000609651">
    <property type="component" value="Unassembled WGS sequence"/>
</dbReference>
<protein>
    <submittedName>
        <fullName evidence="2">Uncharacterized protein</fullName>
    </submittedName>
</protein>
<dbReference type="RefSeq" id="WP_171188826.1">
    <property type="nucleotide sequence ID" value="NZ_WTPX01000122.1"/>
</dbReference>
<keyword evidence="1" id="KW-0472">Membrane</keyword>
<dbReference type="EMBL" id="WTPX01000122">
    <property type="protein sequence ID" value="NNJ27117.1"/>
    <property type="molecule type" value="Genomic_DNA"/>
</dbReference>
<keyword evidence="3" id="KW-1185">Reference proteome</keyword>
<evidence type="ECO:0000313" key="2">
    <source>
        <dbReference type="EMBL" id="NNJ27117.1"/>
    </source>
</evidence>
<evidence type="ECO:0000256" key="1">
    <source>
        <dbReference type="SAM" id="Phobius"/>
    </source>
</evidence>
<evidence type="ECO:0000313" key="3">
    <source>
        <dbReference type="Proteomes" id="UP000609651"/>
    </source>
</evidence>
<reference evidence="2 3" key="1">
    <citation type="journal article" date="2020" name="Syst. Appl. Microbiol.">
        <title>Alienimonas chondri sp. nov., a novel planctomycete isolated from the biofilm of the red alga Chondrus crispus.</title>
        <authorList>
            <person name="Vitorino I."/>
            <person name="Albuquerque L."/>
            <person name="Wiegand S."/>
            <person name="Kallscheuer N."/>
            <person name="da Costa M.S."/>
            <person name="Lobo-da-Cunha A."/>
            <person name="Jogler C."/>
            <person name="Lage O.M."/>
        </authorList>
    </citation>
    <scope>NUCLEOTIDE SEQUENCE [LARGE SCALE GENOMIC DNA]</scope>
    <source>
        <strain evidence="2 3">LzC2</strain>
    </source>
</reference>
<accession>A0ABX1VG71</accession>
<sequence>MADPPPADAEQIAPPAERRSVWPGGPALWLWAAPVIGTCGNFGLLLVLSFHESPFLGRELDQFLGRLHTALGGGLLGDAAIMAGITLPASLPGFAYTLRRDGTSGRGWRNASLYGMIAWAACTVGGVALLNVVRHWPL</sequence>
<feature type="transmembrane region" description="Helical" evidence="1">
    <location>
        <begin position="28"/>
        <end position="48"/>
    </location>
</feature>
<gene>
    <name evidence="2" type="ORF">LzC2_32160</name>
</gene>
<comment type="caution">
    <text evidence="2">The sequence shown here is derived from an EMBL/GenBank/DDBJ whole genome shotgun (WGS) entry which is preliminary data.</text>
</comment>
<name>A0ABX1VG71_9PLAN</name>
<feature type="transmembrane region" description="Helical" evidence="1">
    <location>
        <begin position="69"/>
        <end position="91"/>
    </location>
</feature>
<organism evidence="2 3">
    <name type="scientific">Alienimonas chondri</name>
    <dbReference type="NCBI Taxonomy" id="2681879"/>
    <lineage>
        <taxon>Bacteria</taxon>
        <taxon>Pseudomonadati</taxon>
        <taxon>Planctomycetota</taxon>
        <taxon>Planctomycetia</taxon>
        <taxon>Planctomycetales</taxon>
        <taxon>Planctomycetaceae</taxon>
        <taxon>Alienimonas</taxon>
    </lineage>
</organism>
<proteinExistence type="predicted"/>
<keyword evidence="1" id="KW-0812">Transmembrane</keyword>
<keyword evidence="1" id="KW-1133">Transmembrane helix</keyword>